<proteinExistence type="predicted"/>
<evidence type="ECO:0000256" key="1">
    <source>
        <dbReference type="SAM" id="MobiDB-lite"/>
    </source>
</evidence>
<evidence type="ECO:0000313" key="2">
    <source>
        <dbReference type="EMBL" id="DAF93700.1"/>
    </source>
</evidence>
<sequence length="96" mass="10913">MTDKQFCRGRSRMASIPLQIQMEEMAIWLAHGALDNLTLDPVLEERLRQVRDVQRADTVNTPYKSMFNTRPGTDYGEGIKGRQVGQKSDEADEKDG</sequence>
<feature type="compositionally biased region" description="Polar residues" evidence="1">
    <location>
        <begin position="61"/>
        <end position="71"/>
    </location>
</feature>
<feature type="region of interest" description="Disordered" evidence="1">
    <location>
        <begin position="61"/>
        <end position="96"/>
    </location>
</feature>
<protein>
    <submittedName>
        <fullName evidence="2">Uncharacterized protein</fullName>
    </submittedName>
</protein>
<organism evidence="2">
    <name type="scientific">Myoviridae sp. ctshb19</name>
    <dbReference type="NCBI Taxonomy" id="2825194"/>
    <lineage>
        <taxon>Viruses</taxon>
        <taxon>Duplodnaviria</taxon>
        <taxon>Heunggongvirae</taxon>
        <taxon>Uroviricota</taxon>
        <taxon>Caudoviricetes</taxon>
    </lineage>
</organism>
<accession>A0A8S5UGY6</accession>
<reference evidence="2" key="1">
    <citation type="journal article" date="2021" name="Proc. Natl. Acad. Sci. U.S.A.">
        <title>A Catalog of Tens of Thousands of Viruses from Human Metagenomes Reveals Hidden Associations with Chronic Diseases.</title>
        <authorList>
            <person name="Tisza M.J."/>
            <person name="Buck C.B."/>
        </authorList>
    </citation>
    <scope>NUCLEOTIDE SEQUENCE</scope>
    <source>
        <strain evidence="2">Ctshb19</strain>
    </source>
</reference>
<dbReference type="EMBL" id="BK016086">
    <property type="protein sequence ID" value="DAF93700.1"/>
    <property type="molecule type" value="Genomic_DNA"/>
</dbReference>
<name>A0A8S5UGY6_9CAUD</name>